<feature type="domain" description="AB hydrolase-1" evidence="2">
    <location>
        <begin position="28"/>
        <end position="284"/>
    </location>
</feature>
<dbReference type="RefSeq" id="WP_063238862.1">
    <property type="nucleotide sequence ID" value="NZ_CP069810.1"/>
</dbReference>
<dbReference type="PRINTS" id="PR00111">
    <property type="entry name" value="ABHYDROLASE"/>
</dbReference>
<dbReference type="SUPFAM" id="SSF53474">
    <property type="entry name" value="alpha/beta-Hydrolases"/>
    <property type="match status" value="1"/>
</dbReference>
<dbReference type="Proteomes" id="UP000623307">
    <property type="component" value="Chromosome 2"/>
</dbReference>
<evidence type="ECO:0000313" key="7">
    <source>
        <dbReference type="Proteomes" id="UP000623307"/>
    </source>
</evidence>
<accession>A0A375FLK5</accession>
<dbReference type="GO" id="GO:0016787">
    <property type="term" value="F:hydrolase activity"/>
    <property type="evidence" value="ECO:0007669"/>
    <property type="project" value="UniProtKB-KW"/>
</dbReference>
<keyword evidence="7" id="KW-1185">Reference proteome</keyword>
<name>A0A375FLK5_9BURK</name>
<dbReference type="EC" id="3.-.-.-" evidence="4"/>
<evidence type="ECO:0000313" key="3">
    <source>
        <dbReference type="EMBL" id="QRQ95828.1"/>
    </source>
</evidence>
<dbReference type="EMBL" id="CP069812">
    <property type="protein sequence ID" value="QRQ95828.1"/>
    <property type="molecule type" value="Genomic_DNA"/>
</dbReference>
<sequence>MALEIRHQYVQLNGIRLHYAACGHADAPLLLFVHGFPESWMSWRAQLEAFGDHFHAVAVDTRGIGESTGPAAVDGYRARHMVTDLVALLDHLGVEKCVIVGHDWGGAIACALAFSHPERLHGLVMINAVHPDIYRRELVQNPAQQAASAYMTFFLEDDAEARVCADDHHYLIGMLASGTASLPDWLDDDLLAACRRTWSRPGSVRAGLAYYRASPLHPASRMDPGASGVKFDRAAMVVPVPTLIIWGEQDVFLLPGCLEGLGDYFPDRRVERIADASHWVVHEKGLKVNRLITEFLNERIDRL</sequence>
<dbReference type="PRINTS" id="PR00412">
    <property type="entry name" value="EPOXHYDRLASE"/>
</dbReference>
<dbReference type="InterPro" id="IPR000639">
    <property type="entry name" value="Epox_hydrolase-like"/>
</dbReference>
<proteinExistence type="predicted"/>
<evidence type="ECO:0000313" key="6">
    <source>
        <dbReference type="Proteomes" id="UP000256862"/>
    </source>
</evidence>
<dbReference type="InterPro" id="IPR029058">
    <property type="entry name" value="AB_hydrolase_fold"/>
</dbReference>
<dbReference type="OrthoDB" id="2987348at2"/>
<evidence type="ECO:0000256" key="1">
    <source>
        <dbReference type="ARBA" id="ARBA00022801"/>
    </source>
</evidence>
<dbReference type="EMBL" id="OGUS01000115">
    <property type="protein sequence ID" value="SPC12442.1"/>
    <property type="molecule type" value="Genomic_DNA"/>
</dbReference>
<dbReference type="Proteomes" id="UP000256862">
    <property type="component" value="Chromosome CO2235"/>
</dbReference>
<dbReference type="Gene3D" id="3.40.50.1820">
    <property type="entry name" value="alpha/beta hydrolase"/>
    <property type="match status" value="1"/>
</dbReference>
<gene>
    <name evidence="5" type="ORF">CO2235_150097</name>
    <name evidence="4" type="ORF">CO2235_U600022</name>
    <name evidence="3" type="ORF">JTE92_20745</name>
</gene>
<reference evidence="3 7" key="3">
    <citation type="submission" date="2021-02" db="EMBL/GenBank/DDBJ databases">
        <title>Complete Genome Sequence of Cupriavidus oxalaticus Strain Ox1, a Soil Oxalate-Degrading Species.</title>
        <authorList>
            <person name="Palmieri F."/>
            <person name="Udriet P."/>
            <person name="Deuasquier M."/>
            <person name="Beaudoing E."/>
            <person name="Johnson S.L."/>
            <person name="Davenport K.W."/>
            <person name="Chain P.S."/>
            <person name="Bindschedler S."/>
            <person name="Junier P."/>
        </authorList>
    </citation>
    <scope>NUCLEOTIDE SEQUENCE [LARGE SCALE GENOMIC DNA]</scope>
    <source>
        <strain evidence="3 7">Ox1</strain>
    </source>
</reference>
<reference evidence="4" key="2">
    <citation type="submission" date="2018-01" db="EMBL/GenBank/DDBJ databases">
        <authorList>
            <person name="Clerissi C."/>
        </authorList>
    </citation>
    <scope>NUCLEOTIDE SEQUENCE</scope>
    <source>
        <strain evidence="4">Cupriavidus oxalaticus LMG 2235</strain>
    </source>
</reference>
<evidence type="ECO:0000313" key="4">
    <source>
        <dbReference type="EMBL" id="SPC06577.1"/>
    </source>
</evidence>
<dbReference type="PANTHER" id="PTHR43329">
    <property type="entry name" value="EPOXIDE HYDROLASE"/>
    <property type="match status" value="1"/>
</dbReference>
<reference evidence="6" key="1">
    <citation type="submission" date="2018-01" db="EMBL/GenBank/DDBJ databases">
        <authorList>
            <person name="Gaut B.S."/>
            <person name="Morton B.R."/>
            <person name="Clegg M.T."/>
            <person name="Duvall M.R."/>
        </authorList>
    </citation>
    <scope>NUCLEOTIDE SEQUENCE [LARGE SCALE GENOMIC DNA]</scope>
</reference>
<dbReference type="AlphaFoldDB" id="A0A375FLK5"/>
<dbReference type="GeneID" id="303491985"/>
<dbReference type="InterPro" id="IPR000073">
    <property type="entry name" value="AB_hydrolase_1"/>
</dbReference>
<keyword evidence="1 4" id="KW-0378">Hydrolase</keyword>
<organism evidence="4 6">
    <name type="scientific">Cupriavidus oxalaticus</name>
    <dbReference type="NCBI Taxonomy" id="96344"/>
    <lineage>
        <taxon>Bacteria</taxon>
        <taxon>Pseudomonadati</taxon>
        <taxon>Pseudomonadota</taxon>
        <taxon>Betaproteobacteria</taxon>
        <taxon>Burkholderiales</taxon>
        <taxon>Burkholderiaceae</taxon>
        <taxon>Cupriavidus</taxon>
    </lineage>
</organism>
<protein>
    <submittedName>
        <fullName evidence="3">Alpha/beta hydrolase</fullName>
    </submittedName>
    <submittedName>
        <fullName evidence="4">Peptidase S33 family</fullName>
        <ecNumber evidence="4">3.-.-.-</ecNumber>
    </submittedName>
</protein>
<dbReference type="Pfam" id="PF00561">
    <property type="entry name" value="Abhydrolase_1"/>
    <property type="match status" value="1"/>
</dbReference>
<evidence type="ECO:0000313" key="5">
    <source>
        <dbReference type="EMBL" id="SPC12442.1"/>
    </source>
</evidence>
<evidence type="ECO:0000259" key="2">
    <source>
        <dbReference type="Pfam" id="PF00561"/>
    </source>
</evidence>
<dbReference type="EMBL" id="OGUS01000066">
    <property type="protein sequence ID" value="SPC06577.1"/>
    <property type="molecule type" value="Genomic_DNA"/>
</dbReference>